<dbReference type="PANTHER" id="PTHR12537">
    <property type="entry name" value="RNA BINDING PROTEIN PUMILIO-RELATED"/>
    <property type="match status" value="1"/>
</dbReference>
<evidence type="ECO:0000256" key="1">
    <source>
        <dbReference type="ARBA" id="ARBA00022473"/>
    </source>
</evidence>
<evidence type="ECO:0000256" key="3">
    <source>
        <dbReference type="ARBA" id="ARBA00022782"/>
    </source>
</evidence>
<dbReference type="PROSITE" id="PS50303">
    <property type="entry name" value="PUM_HD"/>
    <property type="match status" value="1"/>
</dbReference>
<dbReference type="GO" id="GO:0010608">
    <property type="term" value="P:post-transcriptional regulation of gene expression"/>
    <property type="evidence" value="ECO:0007669"/>
    <property type="project" value="TreeGrafter"/>
</dbReference>
<evidence type="ECO:0000256" key="2">
    <source>
        <dbReference type="ARBA" id="ARBA00022737"/>
    </source>
</evidence>
<evidence type="ECO:0000256" key="5">
    <source>
        <dbReference type="SAM" id="Coils"/>
    </source>
</evidence>
<dbReference type="Pfam" id="PF00806">
    <property type="entry name" value="PUF"/>
    <property type="match status" value="1"/>
</dbReference>
<dbReference type="GO" id="GO:0005634">
    <property type="term" value="C:nucleus"/>
    <property type="evidence" value="ECO:0007669"/>
    <property type="project" value="TreeGrafter"/>
</dbReference>
<keyword evidence="3" id="KW-0221">Differentiation</keyword>
<dbReference type="InterPro" id="IPR001313">
    <property type="entry name" value="Pumilio_RNA-bd_rpt"/>
</dbReference>
<keyword evidence="1" id="KW-0217">Developmental protein</keyword>
<protein>
    <submittedName>
        <fullName evidence="8">PUM-HD domain-containing protein</fullName>
    </submittedName>
</protein>
<dbReference type="AlphaFoldDB" id="A0A0N5AWT1"/>
<dbReference type="WBParaSite" id="SMUV_0000939201-mRNA-1">
    <property type="protein sequence ID" value="SMUV_0000939201-mRNA-1"/>
    <property type="gene ID" value="SMUV_0000939201"/>
</dbReference>
<keyword evidence="7" id="KW-1185">Reference proteome</keyword>
<evidence type="ECO:0000256" key="4">
    <source>
        <dbReference type="PROSITE-ProRule" id="PRU00317"/>
    </source>
</evidence>
<sequence>MLRCLRHHALPLSANSFRERQCACQRSTFMHLMRHTHPLSTTDINVPQYHDLRVSHNTIEMANLNGRNLFVLPQNFVYGNENSSGSAVFTTHQKDGNLNAMHKLTFEDAPGNILELIDSETLLKLAKDRDGMQMLKSHFPAAGSFVRRKFFSTVLQQAAFNDLINHSSGNFLIQKMIEESNEVELCQIERMLSAQLPQLCNGCYGCRVVQQMIERIQQQCPSRLPGFIESLAGHERQLAVAQTGSHVLQKIFKCTSFEHYDFILRAFISSPSVLESVVEDKYGCRVVQLALQQLKAELAKSQNNNVSLIFNEIVRIMKSNALYFISHQYANYIMQDLLSLELETIGNRSKDRKLSEVTSATADMEIINTIVYNLLSLSQEKHASHVVEKAFHDAPEPVLTALMHDIFEGYENDRDGNDALNILMFDQYGNYVVQTMIDVALAVKQGRRKGRIEWYNRLVERVSLQQGRLLNFSSGKRIISKLIEV</sequence>
<accession>A0A0N5AWT1</accession>
<keyword evidence="2" id="KW-0677">Repeat</keyword>
<dbReference type="GO" id="GO:0003730">
    <property type="term" value="F:mRNA 3'-UTR binding"/>
    <property type="evidence" value="ECO:0007669"/>
    <property type="project" value="TreeGrafter"/>
</dbReference>
<proteinExistence type="predicted"/>
<dbReference type="SUPFAM" id="SSF48371">
    <property type="entry name" value="ARM repeat"/>
    <property type="match status" value="1"/>
</dbReference>
<dbReference type="PANTHER" id="PTHR12537:SF112">
    <property type="entry name" value="FEM-3 MRNA-BINDING FACTOR 1-RELATED"/>
    <property type="match status" value="1"/>
</dbReference>
<dbReference type="SMART" id="SM00025">
    <property type="entry name" value="Pumilio"/>
    <property type="match status" value="7"/>
</dbReference>
<reference evidence="8" key="1">
    <citation type="submission" date="2017-02" db="UniProtKB">
        <authorList>
            <consortium name="WormBaseParasite"/>
        </authorList>
    </citation>
    <scope>IDENTIFICATION</scope>
</reference>
<dbReference type="InterPro" id="IPR016024">
    <property type="entry name" value="ARM-type_fold"/>
</dbReference>
<dbReference type="InterPro" id="IPR011989">
    <property type="entry name" value="ARM-like"/>
</dbReference>
<feature type="domain" description="PUM-HD" evidence="6">
    <location>
        <begin position="93"/>
        <end position="485"/>
    </location>
</feature>
<feature type="repeat" description="Pumilio" evidence="4">
    <location>
        <begin position="230"/>
        <end position="265"/>
    </location>
</feature>
<dbReference type="Gene3D" id="1.25.10.10">
    <property type="entry name" value="Leucine-rich Repeat Variant"/>
    <property type="match status" value="1"/>
</dbReference>
<dbReference type="Proteomes" id="UP000046393">
    <property type="component" value="Unplaced"/>
</dbReference>
<evidence type="ECO:0000313" key="8">
    <source>
        <dbReference type="WBParaSite" id="SMUV_0000939201-mRNA-1"/>
    </source>
</evidence>
<dbReference type="InterPro" id="IPR033133">
    <property type="entry name" value="PUM-HD"/>
</dbReference>
<evidence type="ECO:0000259" key="6">
    <source>
        <dbReference type="PROSITE" id="PS50303"/>
    </source>
</evidence>
<dbReference type="GO" id="GO:0030154">
    <property type="term" value="P:cell differentiation"/>
    <property type="evidence" value="ECO:0007669"/>
    <property type="project" value="UniProtKB-KW"/>
</dbReference>
<dbReference type="Pfam" id="PF22493">
    <property type="entry name" value="PUF_NOP9"/>
    <property type="match status" value="2"/>
</dbReference>
<keyword evidence="5" id="KW-0175">Coiled coil</keyword>
<dbReference type="STRING" id="451379.A0A0N5AWT1"/>
<organism evidence="7 8">
    <name type="scientific">Syphacia muris</name>
    <dbReference type="NCBI Taxonomy" id="451379"/>
    <lineage>
        <taxon>Eukaryota</taxon>
        <taxon>Metazoa</taxon>
        <taxon>Ecdysozoa</taxon>
        <taxon>Nematoda</taxon>
        <taxon>Chromadorea</taxon>
        <taxon>Rhabditida</taxon>
        <taxon>Spirurina</taxon>
        <taxon>Oxyuridomorpha</taxon>
        <taxon>Oxyuroidea</taxon>
        <taxon>Oxyuridae</taxon>
        <taxon>Syphacia</taxon>
    </lineage>
</organism>
<dbReference type="PROSITE" id="PS50302">
    <property type="entry name" value="PUM"/>
    <property type="match status" value="1"/>
</dbReference>
<evidence type="ECO:0000313" key="7">
    <source>
        <dbReference type="Proteomes" id="UP000046393"/>
    </source>
</evidence>
<feature type="coiled-coil region" evidence="5">
    <location>
        <begin position="284"/>
        <end position="311"/>
    </location>
</feature>
<name>A0A0N5AWT1_9BILA</name>
<dbReference type="GO" id="GO:0005737">
    <property type="term" value="C:cytoplasm"/>
    <property type="evidence" value="ECO:0007669"/>
    <property type="project" value="TreeGrafter"/>
</dbReference>